<evidence type="ECO:0000256" key="7">
    <source>
        <dbReference type="SAM" id="Phobius"/>
    </source>
</evidence>
<feature type="transmembrane region" description="Helical" evidence="7">
    <location>
        <begin position="384"/>
        <end position="403"/>
    </location>
</feature>
<evidence type="ECO:0000313" key="10">
    <source>
        <dbReference type="EMBL" id="MDJ1502331.1"/>
    </source>
</evidence>
<gene>
    <name evidence="10" type="ORF">QNI22_16820</name>
</gene>
<evidence type="ECO:0000259" key="9">
    <source>
        <dbReference type="Pfam" id="PF12704"/>
    </source>
</evidence>
<evidence type="ECO:0000256" key="5">
    <source>
        <dbReference type="ARBA" id="ARBA00023136"/>
    </source>
</evidence>
<evidence type="ECO:0000256" key="6">
    <source>
        <dbReference type="ARBA" id="ARBA00038076"/>
    </source>
</evidence>
<dbReference type="Pfam" id="PF02687">
    <property type="entry name" value="FtsX"/>
    <property type="match status" value="1"/>
</dbReference>
<evidence type="ECO:0000256" key="4">
    <source>
        <dbReference type="ARBA" id="ARBA00022989"/>
    </source>
</evidence>
<dbReference type="GO" id="GO:0022857">
    <property type="term" value="F:transmembrane transporter activity"/>
    <property type="evidence" value="ECO:0007669"/>
    <property type="project" value="TreeGrafter"/>
</dbReference>
<reference evidence="10" key="1">
    <citation type="submission" date="2023-05" db="EMBL/GenBank/DDBJ databases">
        <authorList>
            <person name="Zhang X."/>
        </authorList>
    </citation>
    <scope>NUCLEOTIDE SEQUENCE</scope>
    <source>
        <strain evidence="10">BD1B2-1</strain>
    </source>
</reference>
<dbReference type="AlphaFoldDB" id="A0AAE3R1X8"/>
<dbReference type="EMBL" id="JASJOU010000005">
    <property type="protein sequence ID" value="MDJ1502331.1"/>
    <property type="molecule type" value="Genomic_DNA"/>
</dbReference>
<dbReference type="RefSeq" id="WP_314512321.1">
    <property type="nucleotide sequence ID" value="NZ_JASJOU010000005.1"/>
</dbReference>
<dbReference type="InterPro" id="IPR050250">
    <property type="entry name" value="Macrolide_Exporter_MacB"/>
</dbReference>
<evidence type="ECO:0000256" key="2">
    <source>
        <dbReference type="ARBA" id="ARBA00022475"/>
    </source>
</evidence>
<evidence type="ECO:0000259" key="8">
    <source>
        <dbReference type="Pfam" id="PF02687"/>
    </source>
</evidence>
<feature type="domain" description="MacB-like periplasmic core" evidence="9">
    <location>
        <begin position="18"/>
        <end position="201"/>
    </location>
</feature>
<dbReference type="InterPro" id="IPR025857">
    <property type="entry name" value="MacB_PCD"/>
</dbReference>
<keyword evidence="4 7" id="KW-1133">Transmembrane helix</keyword>
<dbReference type="GO" id="GO:0005886">
    <property type="term" value="C:plasma membrane"/>
    <property type="evidence" value="ECO:0007669"/>
    <property type="project" value="UniProtKB-SubCell"/>
</dbReference>
<keyword evidence="3 7" id="KW-0812">Transmembrane</keyword>
<dbReference type="PANTHER" id="PTHR30572">
    <property type="entry name" value="MEMBRANE COMPONENT OF TRANSPORTER-RELATED"/>
    <property type="match status" value="1"/>
</dbReference>
<dbReference type="InterPro" id="IPR003838">
    <property type="entry name" value="ABC3_permease_C"/>
</dbReference>
<keyword evidence="2" id="KW-1003">Cell membrane</keyword>
<dbReference type="PANTHER" id="PTHR30572:SF4">
    <property type="entry name" value="ABC TRANSPORTER PERMEASE YTRF"/>
    <property type="match status" value="1"/>
</dbReference>
<feature type="transmembrane region" description="Helical" evidence="7">
    <location>
        <begin position="291"/>
        <end position="312"/>
    </location>
</feature>
<comment type="similarity">
    <text evidence="6">Belongs to the ABC-4 integral membrane protein family.</text>
</comment>
<feature type="transmembrane region" description="Helical" evidence="7">
    <location>
        <begin position="332"/>
        <end position="354"/>
    </location>
</feature>
<organism evidence="10 11">
    <name type="scientific">Xanthocytophaga agilis</name>
    <dbReference type="NCBI Taxonomy" id="3048010"/>
    <lineage>
        <taxon>Bacteria</taxon>
        <taxon>Pseudomonadati</taxon>
        <taxon>Bacteroidota</taxon>
        <taxon>Cytophagia</taxon>
        <taxon>Cytophagales</taxon>
        <taxon>Rhodocytophagaceae</taxon>
        <taxon>Xanthocytophaga</taxon>
    </lineage>
</organism>
<feature type="domain" description="ABC3 transporter permease C-terminal" evidence="8">
    <location>
        <begin position="292"/>
        <end position="408"/>
    </location>
</feature>
<accession>A0AAE3R1X8</accession>
<feature type="transmembrane region" description="Helical" evidence="7">
    <location>
        <begin position="20"/>
        <end position="39"/>
    </location>
</feature>
<comment type="subcellular location">
    <subcellularLocation>
        <location evidence="1">Cell membrane</location>
        <topology evidence="1">Multi-pass membrane protein</topology>
    </subcellularLocation>
</comment>
<proteinExistence type="inferred from homology"/>
<keyword evidence="11" id="KW-1185">Reference proteome</keyword>
<dbReference type="Proteomes" id="UP001232063">
    <property type="component" value="Unassembled WGS sequence"/>
</dbReference>
<evidence type="ECO:0000256" key="3">
    <source>
        <dbReference type="ARBA" id="ARBA00022692"/>
    </source>
</evidence>
<protein>
    <submittedName>
        <fullName evidence="10">ABC transporter permease</fullName>
    </submittedName>
</protein>
<dbReference type="Pfam" id="PF12704">
    <property type="entry name" value="MacB_PCD"/>
    <property type="match status" value="1"/>
</dbReference>
<name>A0AAE3R1X8_9BACT</name>
<comment type="caution">
    <text evidence="10">The sequence shown here is derived from an EMBL/GenBank/DDBJ whole genome shotgun (WGS) entry which is preliminary data.</text>
</comment>
<keyword evidence="5 7" id="KW-0472">Membrane</keyword>
<evidence type="ECO:0000313" key="11">
    <source>
        <dbReference type="Proteomes" id="UP001232063"/>
    </source>
</evidence>
<sequence length="416" mass="45791">MNLFIVSWAYIRNRKLNTFLNTLLLALGVGIVVYLLLVMTQLQNKMQANAKDINLVVGAKGSPLQLILCSIFHIDNPTGNIKLSDANKIAANRRFVKKAIPLALGDSYQVFRIVGTNKLYPEHYGCQLATGKWWSNVMEATIGAEVARQSGLKVGDTFHSSHGLDGSEDNQHEEQSYKVVGIMQPSETVLDRLVLTSIESVWAIHEHHEEAAMPVRPIGPPAKYTKAHNDTTSEEDDKEITALLLTFSNPMATLMMPRMINNQSNLQAASPAMEIVRLFDLFGVGADVIEYFAYVIILIAGLSIFIALYNALKERQYDLAIMRTLGASQNKLFTHIILEGLLLAAFGGICGLLLGHGAVELTSALLDKTSQISFTGWQFLTEEYYIFAGVLGVGFIASLLPALQTYRLDISETLAA</sequence>
<evidence type="ECO:0000256" key="1">
    <source>
        <dbReference type="ARBA" id="ARBA00004651"/>
    </source>
</evidence>